<feature type="transmembrane region" description="Helical" evidence="5">
    <location>
        <begin position="66"/>
        <end position="87"/>
    </location>
</feature>
<keyword evidence="4 5" id="KW-0472">Membrane</keyword>
<comment type="subcellular location">
    <subcellularLocation>
        <location evidence="1">Membrane</location>
        <topology evidence="1">Multi-pass membrane protein</topology>
    </subcellularLocation>
</comment>
<feature type="transmembrane region" description="Helical" evidence="5">
    <location>
        <begin position="20"/>
        <end position="38"/>
    </location>
</feature>
<evidence type="ECO:0000256" key="2">
    <source>
        <dbReference type="ARBA" id="ARBA00022692"/>
    </source>
</evidence>
<evidence type="ECO:0000259" key="6">
    <source>
        <dbReference type="Pfam" id="PF13515"/>
    </source>
</evidence>
<proteinExistence type="predicted"/>
<organism evidence="7">
    <name type="scientific">uncultured Rubrobacteraceae bacterium</name>
    <dbReference type="NCBI Taxonomy" id="349277"/>
    <lineage>
        <taxon>Bacteria</taxon>
        <taxon>Bacillati</taxon>
        <taxon>Actinomycetota</taxon>
        <taxon>Rubrobacteria</taxon>
        <taxon>Rubrobacterales</taxon>
        <taxon>Rubrobacteraceae</taxon>
        <taxon>environmental samples</taxon>
    </lineage>
</organism>
<name>A0A6J4QWD8_9ACTN</name>
<evidence type="ECO:0000313" key="7">
    <source>
        <dbReference type="EMBL" id="CAA9449802.1"/>
    </source>
</evidence>
<keyword evidence="2 5" id="KW-0812">Transmembrane</keyword>
<dbReference type="EMBL" id="CADCUW010000576">
    <property type="protein sequence ID" value="CAA9449802.1"/>
    <property type="molecule type" value="Genomic_DNA"/>
</dbReference>
<sequence length="369" mass="38238">MVLQRLRSGGRRLKSGWLPILQTAVAACVAWFLAVLLLGIDRPTFAPIAAVIALGLAVGERTRRAIELTLAVAIGVAMADLLLSVVGVGALQAGLFVVLAMAVAVVLGGGDLGVKEAAISAMIMMFTFQPPAAGFPIDRFLEALIGGGTALLINALLPVNPERMVEEAAFPVFAESAAVLEEVAAALDDGDAGRAQRAYVKAREIDARVAGLKEAVTAGRETARLAPARRKSLGHMDLYTGAADQIDLTVRDVRALARAALSVVQPGAEDPVPERLPAAIRGLAGATEALAAYLQAPGHPPDETRRLALEAAGEASTLLEEHEDLASNLGVNALVDQIHSSAVDLIGGTGVDRAEALQALEEATGRASW</sequence>
<feature type="transmembrane region" description="Helical" evidence="5">
    <location>
        <begin position="93"/>
        <end position="114"/>
    </location>
</feature>
<reference evidence="7" key="1">
    <citation type="submission" date="2020-02" db="EMBL/GenBank/DDBJ databases">
        <authorList>
            <person name="Meier V. D."/>
        </authorList>
    </citation>
    <scope>NUCLEOTIDE SEQUENCE</scope>
    <source>
        <strain evidence="7">AVDCRST_MAG01</strain>
    </source>
</reference>
<protein>
    <recommendedName>
        <fullName evidence="6">Integral membrane bound transporter domain-containing protein</fullName>
    </recommendedName>
</protein>
<evidence type="ECO:0000256" key="3">
    <source>
        <dbReference type="ARBA" id="ARBA00022989"/>
    </source>
</evidence>
<gene>
    <name evidence="7" type="ORF">AVDCRST_MAG01-01-4447</name>
</gene>
<keyword evidence="3 5" id="KW-1133">Transmembrane helix</keyword>
<feature type="transmembrane region" description="Helical" evidence="5">
    <location>
        <begin position="44"/>
        <end position="59"/>
    </location>
</feature>
<dbReference type="Pfam" id="PF13515">
    <property type="entry name" value="FUSC_2"/>
    <property type="match status" value="1"/>
</dbReference>
<accession>A0A6J4QWD8</accession>
<dbReference type="InterPro" id="IPR049453">
    <property type="entry name" value="Memb_transporter_dom"/>
</dbReference>
<dbReference type="GO" id="GO:0016020">
    <property type="term" value="C:membrane"/>
    <property type="evidence" value="ECO:0007669"/>
    <property type="project" value="UniProtKB-SubCell"/>
</dbReference>
<dbReference type="AlphaFoldDB" id="A0A6J4QWD8"/>
<feature type="domain" description="Integral membrane bound transporter" evidence="6">
    <location>
        <begin position="30"/>
        <end position="153"/>
    </location>
</feature>
<evidence type="ECO:0000256" key="4">
    <source>
        <dbReference type="ARBA" id="ARBA00023136"/>
    </source>
</evidence>
<evidence type="ECO:0000256" key="1">
    <source>
        <dbReference type="ARBA" id="ARBA00004141"/>
    </source>
</evidence>
<dbReference type="PROSITE" id="PS51257">
    <property type="entry name" value="PROKAR_LIPOPROTEIN"/>
    <property type="match status" value="1"/>
</dbReference>
<evidence type="ECO:0000256" key="5">
    <source>
        <dbReference type="SAM" id="Phobius"/>
    </source>
</evidence>